<keyword evidence="6" id="KW-0489">Methyltransferase</keyword>
<comment type="caution">
    <text evidence="6">The sequence shown here is derived from an EMBL/GenBank/DDBJ whole genome shotgun (WGS) entry which is preliminary data.</text>
</comment>
<dbReference type="GO" id="GO:0032259">
    <property type="term" value="P:methylation"/>
    <property type="evidence" value="ECO:0007669"/>
    <property type="project" value="UniProtKB-KW"/>
</dbReference>
<comment type="subcellular location">
    <subcellularLocation>
        <location evidence="1">Endomembrane system</location>
        <topology evidence="1">Multi-pass membrane protein</topology>
    </subcellularLocation>
</comment>
<dbReference type="EMBL" id="JBBNPS010000022">
    <property type="protein sequence ID" value="MEQ3354087.1"/>
    <property type="molecule type" value="Genomic_DNA"/>
</dbReference>
<feature type="transmembrane region" description="Helical" evidence="5">
    <location>
        <begin position="109"/>
        <end position="130"/>
    </location>
</feature>
<feature type="transmembrane region" description="Helical" evidence="5">
    <location>
        <begin position="12"/>
        <end position="31"/>
    </location>
</feature>
<evidence type="ECO:0000256" key="2">
    <source>
        <dbReference type="ARBA" id="ARBA00022692"/>
    </source>
</evidence>
<feature type="transmembrane region" description="Helical" evidence="5">
    <location>
        <begin position="47"/>
        <end position="70"/>
    </location>
</feature>
<evidence type="ECO:0000256" key="1">
    <source>
        <dbReference type="ARBA" id="ARBA00004127"/>
    </source>
</evidence>
<protein>
    <submittedName>
        <fullName evidence="6">Isoprenylcysteine carboxylmethyltransferase family protein</fullName>
        <ecNumber evidence="6">2.1.1.100</ecNumber>
        <ecNumber evidence="6">2.1.1.334</ecNumber>
    </submittedName>
</protein>
<feature type="transmembrane region" description="Helical" evidence="5">
    <location>
        <begin position="82"/>
        <end position="103"/>
    </location>
</feature>
<dbReference type="InterPro" id="IPR007318">
    <property type="entry name" value="Phopholipid_MeTrfase"/>
</dbReference>
<evidence type="ECO:0000313" key="7">
    <source>
        <dbReference type="Proteomes" id="UP001481872"/>
    </source>
</evidence>
<organism evidence="6 7">
    <name type="scientific">Aedoeadaptatus acetigenes</name>
    <dbReference type="NCBI Taxonomy" id="2981723"/>
    <lineage>
        <taxon>Bacteria</taxon>
        <taxon>Bacillati</taxon>
        <taxon>Bacillota</taxon>
        <taxon>Tissierellia</taxon>
        <taxon>Tissierellales</taxon>
        <taxon>Peptoniphilaceae</taxon>
        <taxon>Aedoeadaptatus</taxon>
    </lineage>
</organism>
<keyword evidence="6" id="KW-0808">Transferase</keyword>
<sequence length="162" mass="19036">MRSDDFKMPAFGVGPIYVLSCLFLTTLGIMFRDKGFLSAGQMEWERLIFVAFGILFLFGGMYLWIHAVILQRINEKVRERKLLTTGVYGYVRNPVYSAFLFIFTGALLFAANYLLLLLPILFWATLTLLMKQTEEKWLFRQFGEEYLTYSRKVNRVIPWFPK</sequence>
<reference evidence="6 7" key="1">
    <citation type="submission" date="2024-04" db="EMBL/GenBank/DDBJ databases">
        <title>Human intestinal bacterial collection.</title>
        <authorList>
            <person name="Pauvert C."/>
            <person name="Hitch T.C.A."/>
            <person name="Clavel T."/>
        </authorList>
    </citation>
    <scope>NUCLEOTIDE SEQUENCE [LARGE SCALE GENOMIC DNA]</scope>
    <source>
        <strain evidence="6 7">CLA-SR-H026</strain>
    </source>
</reference>
<dbReference type="Proteomes" id="UP001481872">
    <property type="component" value="Unassembled WGS sequence"/>
</dbReference>
<dbReference type="PANTHER" id="PTHR12714">
    <property type="entry name" value="PROTEIN-S ISOPRENYLCYSTEINE O-METHYLTRANSFERASE"/>
    <property type="match status" value="1"/>
</dbReference>
<gene>
    <name evidence="6" type="ORF">AAA081_07270</name>
</gene>
<keyword evidence="3 5" id="KW-1133">Transmembrane helix</keyword>
<dbReference type="GO" id="GO:0004671">
    <property type="term" value="F:protein C-terminal S-isoprenylcysteine carboxyl O-methyltransferase activity"/>
    <property type="evidence" value="ECO:0007669"/>
    <property type="project" value="UniProtKB-EC"/>
</dbReference>
<evidence type="ECO:0000256" key="5">
    <source>
        <dbReference type="SAM" id="Phobius"/>
    </source>
</evidence>
<dbReference type="EC" id="2.1.1.100" evidence="6"/>
<dbReference type="Gene3D" id="1.20.120.1630">
    <property type="match status" value="1"/>
</dbReference>
<keyword evidence="2 5" id="KW-0812">Transmembrane</keyword>
<evidence type="ECO:0000256" key="3">
    <source>
        <dbReference type="ARBA" id="ARBA00022989"/>
    </source>
</evidence>
<dbReference type="PANTHER" id="PTHR12714:SF9">
    <property type="entry name" value="PROTEIN-S-ISOPRENYLCYSTEINE O-METHYLTRANSFERASE"/>
    <property type="match status" value="1"/>
</dbReference>
<accession>A0ABV1J7B4</accession>
<keyword evidence="4 5" id="KW-0472">Membrane</keyword>
<dbReference type="Pfam" id="PF04191">
    <property type="entry name" value="PEMT"/>
    <property type="match status" value="1"/>
</dbReference>
<evidence type="ECO:0000256" key="4">
    <source>
        <dbReference type="ARBA" id="ARBA00023136"/>
    </source>
</evidence>
<evidence type="ECO:0000313" key="6">
    <source>
        <dbReference type="EMBL" id="MEQ3354087.1"/>
    </source>
</evidence>
<name>A0ABV1J7B4_9FIRM</name>
<proteinExistence type="predicted"/>
<dbReference type="EC" id="2.1.1.334" evidence="6"/>
<keyword evidence="7" id="KW-1185">Reference proteome</keyword>
<dbReference type="RefSeq" id="WP_349054402.1">
    <property type="nucleotide sequence ID" value="NZ_JBBNPS010000022.1"/>
</dbReference>